<feature type="region of interest" description="Disordered" evidence="1">
    <location>
        <begin position="158"/>
        <end position="474"/>
    </location>
</feature>
<dbReference type="Proteomes" id="UP000326924">
    <property type="component" value="Unassembled WGS sequence"/>
</dbReference>
<organism evidence="2 3">
    <name type="scientific">Sphaerosporella brunnea</name>
    <dbReference type="NCBI Taxonomy" id="1250544"/>
    <lineage>
        <taxon>Eukaryota</taxon>
        <taxon>Fungi</taxon>
        <taxon>Dikarya</taxon>
        <taxon>Ascomycota</taxon>
        <taxon>Pezizomycotina</taxon>
        <taxon>Pezizomycetes</taxon>
        <taxon>Pezizales</taxon>
        <taxon>Pyronemataceae</taxon>
        <taxon>Sphaerosporella</taxon>
    </lineage>
</organism>
<dbReference type="OrthoDB" id="5406427at2759"/>
<feature type="compositionally biased region" description="Low complexity" evidence="1">
    <location>
        <begin position="57"/>
        <end position="70"/>
    </location>
</feature>
<feature type="compositionally biased region" description="Gly residues" evidence="1">
    <location>
        <begin position="603"/>
        <end position="614"/>
    </location>
</feature>
<reference evidence="2 3" key="1">
    <citation type="submission" date="2019-09" db="EMBL/GenBank/DDBJ databases">
        <title>Draft genome of the ectomycorrhizal ascomycete Sphaerosporella brunnea.</title>
        <authorList>
            <consortium name="DOE Joint Genome Institute"/>
            <person name="Benucci G.M."/>
            <person name="Marozzi G."/>
            <person name="Antonielli L."/>
            <person name="Sanchez S."/>
            <person name="Marco P."/>
            <person name="Wang X."/>
            <person name="Falini L.B."/>
            <person name="Barry K."/>
            <person name="Haridas S."/>
            <person name="Lipzen A."/>
            <person name="Labutti K."/>
            <person name="Grigoriev I.V."/>
            <person name="Murat C."/>
            <person name="Martin F."/>
            <person name="Albertini E."/>
            <person name="Donnini D."/>
            <person name="Bonito G."/>
        </authorList>
    </citation>
    <scope>NUCLEOTIDE SEQUENCE [LARGE SCALE GENOMIC DNA]</scope>
    <source>
        <strain evidence="2 3">Sb_GMNB300</strain>
    </source>
</reference>
<keyword evidence="3" id="KW-1185">Reference proteome</keyword>
<evidence type="ECO:0000313" key="2">
    <source>
        <dbReference type="EMBL" id="KAA8907572.1"/>
    </source>
</evidence>
<feature type="compositionally biased region" description="Polar residues" evidence="1">
    <location>
        <begin position="203"/>
        <end position="212"/>
    </location>
</feature>
<feature type="compositionally biased region" description="Polar residues" evidence="1">
    <location>
        <begin position="71"/>
        <end position="88"/>
    </location>
</feature>
<feature type="region of interest" description="Disordered" evidence="1">
    <location>
        <begin position="576"/>
        <end position="621"/>
    </location>
</feature>
<proteinExistence type="predicted"/>
<feature type="compositionally biased region" description="Acidic residues" evidence="1">
    <location>
        <begin position="576"/>
        <end position="602"/>
    </location>
</feature>
<dbReference type="InParanoid" id="A0A5J5EYT6"/>
<evidence type="ECO:0008006" key="4">
    <source>
        <dbReference type="Google" id="ProtNLM"/>
    </source>
</evidence>
<feature type="compositionally biased region" description="Polar residues" evidence="1">
    <location>
        <begin position="285"/>
        <end position="294"/>
    </location>
</feature>
<comment type="caution">
    <text evidence="2">The sequence shown here is derived from an EMBL/GenBank/DDBJ whole genome shotgun (WGS) entry which is preliminary data.</text>
</comment>
<feature type="region of interest" description="Disordered" evidence="1">
    <location>
        <begin position="1"/>
        <end position="108"/>
    </location>
</feature>
<accession>A0A5J5EYT6</accession>
<dbReference type="EMBL" id="VXIS01000078">
    <property type="protein sequence ID" value="KAA8907572.1"/>
    <property type="molecule type" value="Genomic_DNA"/>
</dbReference>
<sequence>MATTAHTREPSIPSFDFDPSFSFPSEREQDRPKSTGSRYPPQYVGHESYAFPPRRGSLPLTSAMLSSLSSAQPRTSQTDALKQLNANSKLADARGTNPPSPDYSMLRPRGRTIGDGVAPTVLNASVRMSYGPDRSSSSSDLLQVPMLEPKMIEKDSIPIQKRAPPPPGVNLRKGHAHRRSGAISSSDVWSLMSQPAPPLPTSVKVSSASNGDQADGVSPGASPRVTWTPGSPQLTAENAPPALDDLEGPSDGRRNSRVVFMEGVEIIPRPTSSETDSTKTVKHGVTSSVGTTSPAAPLRIDTTARTTSPARRPHNRTRSNSQTLAQPTAALRAVSDRPSTAGAILASPQKPNAPELDIPEVPSLKRPACNSPFVSEESCASKPPASKKSHKKAKSDFSPLLMPGEFQPDGSAEALSEDGKKKKKSKKQIKNWAGNILGKGKKSKRPKGSRKSKKSKRAPTPPVSKSAEHLTPGQNEWVATSWNESYVIMPIDTSPALDAQKVTLAGGVGSPVIDLDAALGPFKTPVETYTGFAAARRRMHSAASRGGGSYFHRRSESMPEMQLFALEEDEDRAMEDVFEEEDEDETTSEEESSEEESDDEDGQIGGGSGLGIGFNTGDELPKNTETVYVSHGADGDKRLSTSTITPATASANIPGRSGRPVSLRKNVPADIITPETSPEASATFRHSFLGPPLDSPSTFHTATSSPNTPIQGDFSGDESSCSFNPYLDYLGEPGPEMRMSADDIPSLTSSSSTMTMNAIYAGMPSTPGANETPSPAISVAKEKKEKGRRWSRIWTFWKSK</sequence>
<dbReference type="AlphaFoldDB" id="A0A5J5EYT6"/>
<evidence type="ECO:0000256" key="1">
    <source>
        <dbReference type="SAM" id="MobiDB-lite"/>
    </source>
</evidence>
<evidence type="ECO:0000313" key="3">
    <source>
        <dbReference type="Proteomes" id="UP000326924"/>
    </source>
</evidence>
<name>A0A5J5EYT6_9PEZI</name>
<feature type="compositionally biased region" description="Basic residues" evidence="1">
    <location>
        <begin position="439"/>
        <end position="457"/>
    </location>
</feature>
<protein>
    <recommendedName>
        <fullName evidence="4">Cell wall proline rich protein</fullName>
    </recommendedName>
</protein>
<feature type="compositionally biased region" description="Polar residues" evidence="1">
    <location>
        <begin position="182"/>
        <end position="193"/>
    </location>
</feature>
<feature type="compositionally biased region" description="Low complexity" evidence="1">
    <location>
        <begin position="10"/>
        <end position="24"/>
    </location>
</feature>
<gene>
    <name evidence="2" type="ORF">FN846DRAFT_695474</name>
</gene>